<evidence type="ECO:0000313" key="2">
    <source>
        <dbReference type="EMBL" id="HHZ04251.1"/>
    </source>
</evidence>
<dbReference type="Proteomes" id="UP000525027">
    <property type="component" value="Unassembled WGS sequence"/>
</dbReference>
<dbReference type="Pfam" id="PF19364">
    <property type="entry name" value="DUF5940"/>
    <property type="match status" value="1"/>
</dbReference>
<dbReference type="AlphaFoldDB" id="A0A7V6ZE95"/>
<comment type="caution">
    <text evidence="2">The sequence shown here is derived from an EMBL/GenBank/DDBJ whole genome shotgun (WGS) entry which is preliminary data.</text>
</comment>
<dbReference type="Gene3D" id="3.40.47.10">
    <property type="match status" value="1"/>
</dbReference>
<reference evidence="2 3" key="1">
    <citation type="journal article" date="2020" name="Biotechnol. Biofuels">
        <title>New insights from the biogas microbiome by comprehensive genome-resolved metagenomics of nearly 1600 species originating from multiple anaerobic digesters.</title>
        <authorList>
            <person name="Campanaro S."/>
            <person name="Treu L."/>
            <person name="Rodriguez-R L.M."/>
            <person name="Kovalovszki A."/>
            <person name="Ziels R.M."/>
            <person name="Maus I."/>
            <person name="Zhu X."/>
            <person name="Kougias P.G."/>
            <person name="Basile A."/>
            <person name="Luo G."/>
            <person name="Schluter A."/>
            <person name="Konstantinidis K.T."/>
            <person name="Angelidaki I."/>
        </authorList>
    </citation>
    <scope>NUCLEOTIDE SEQUENCE [LARGE SCALE GENOMIC DNA]</scope>
    <source>
        <strain evidence="2">AS25fmACSIPFO_94</strain>
    </source>
</reference>
<feature type="domain" description="DUF5940" evidence="1">
    <location>
        <begin position="347"/>
        <end position="510"/>
    </location>
</feature>
<organism evidence="2 3">
    <name type="scientific">Acetomicrobium hydrogeniformans</name>
    <dbReference type="NCBI Taxonomy" id="649746"/>
    <lineage>
        <taxon>Bacteria</taxon>
        <taxon>Thermotogati</taxon>
        <taxon>Synergistota</taxon>
        <taxon>Synergistia</taxon>
        <taxon>Synergistales</taxon>
        <taxon>Acetomicrobiaceae</taxon>
        <taxon>Acetomicrobium</taxon>
    </lineage>
</organism>
<dbReference type="InterPro" id="IPR016039">
    <property type="entry name" value="Thiolase-like"/>
</dbReference>
<dbReference type="GO" id="GO:0016746">
    <property type="term" value="F:acyltransferase activity"/>
    <property type="evidence" value="ECO:0007669"/>
    <property type="project" value="InterPro"/>
</dbReference>
<dbReference type="RefSeq" id="WP_273002677.1">
    <property type="nucleotide sequence ID" value="NZ_DURU01000075.1"/>
</dbReference>
<accession>A0A7V6ZE95</accession>
<dbReference type="SUPFAM" id="SSF53901">
    <property type="entry name" value="Thiolase-like"/>
    <property type="match status" value="1"/>
</dbReference>
<evidence type="ECO:0000259" key="1">
    <source>
        <dbReference type="Pfam" id="PF19364"/>
    </source>
</evidence>
<name>A0A7V6ZE95_9BACT</name>
<dbReference type="EMBL" id="DURU01000075">
    <property type="protein sequence ID" value="HHZ04251.1"/>
    <property type="molecule type" value="Genomic_DNA"/>
</dbReference>
<dbReference type="NCBIfam" id="NF040746">
    <property type="entry name" value="reduct_C_beta"/>
    <property type="match status" value="1"/>
</dbReference>
<dbReference type="InterPro" id="IPR045984">
    <property type="entry name" value="DUF5940"/>
</dbReference>
<evidence type="ECO:0000313" key="3">
    <source>
        <dbReference type="Proteomes" id="UP000525027"/>
    </source>
</evidence>
<proteinExistence type="predicted"/>
<sequence length="515" mass="55861">MRKVAIKEYAYCLNHTPELAYHYGNTPFWERKAKGESEFLLSLSKSMRPFEEAVSYAPNQAFIGGIDPEELEAQPVPWHQNPMRGASRWGQFGEIMPEDEFLALMDISDVFDIIWLEETFSEKVRDKLQSHPLINPNILQRLEKGHPIDEIEKEIRENEALPLYYDGKTVGCCRKAHEFDECLSSYVLLENIACKAGGVLVLLHLLKRAGMKPEEVDFIIECSEEAAGDMNQRGGGNFAKSVGEIAGCINASGCDVRGFCAGPAYALINAAGQVASGIRKNVMVLAGGAVPKLYMNARDHVKKGIPALEDVLGNFAVLLTPEDGVSPVIRLDAIGKHSVGAGASPQAITEALVYEPLKRIGLGIADVDKYAAELQNPEITLPAGAGNVPEANFKMIAALAVMKKELERADMADFIKERGMPGFAPTQGHIPSGVPFIGHACEKIKKGTMKRSMIIGKGSLFLARLTNLSDGASFIIESPSPLAGEEKTVSKEAIKDIILEVLADLAGSLKGSAKE</sequence>
<protein>
    <submittedName>
        <fullName evidence="2">Glycine reductase</fullName>
    </submittedName>
</protein>
<gene>
    <name evidence="2" type="ORF">GX397_04190</name>
</gene>